<dbReference type="SUPFAM" id="SSF51621">
    <property type="entry name" value="Phosphoenolpyruvate/pyruvate domain"/>
    <property type="match status" value="1"/>
</dbReference>
<name>A0ABN1TMK9_9ACTN</name>
<evidence type="ECO:0000313" key="2">
    <source>
        <dbReference type="EMBL" id="GAA1094113.1"/>
    </source>
</evidence>
<dbReference type="SUPFAM" id="SSF51905">
    <property type="entry name" value="FAD/NAD(P)-binding domain"/>
    <property type="match status" value="1"/>
</dbReference>
<dbReference type="Gene3D" id="3.50.50.60">
    <property type="entry name" value="FAD/NAD(P)-binding domain"/>
    <property type="match status" value="1"/>
</dbReference>
<evidence type="ECO:0000259" key="1">
    <source>
        <dbReference type="Pfam" id="PF01494"/>
    </source>
</evidence>
<dbReference type="PROSITE" id="PS00161">
    <property type="entry name" value="ISOCITRATE_LYASE"/>
    <property type="match status" value="1"/>
</dbReference>
<reference evidence="2 3" key="1">
    <citation type="journal article" date="2019" name="Int. J. Syst. Evol. Microbiol.">
        <title>The Global Catalogue of Microorganisms (GCM) 10K type strain sequencing project: providing services to taxonomists for standard genome sequencing and annotation.</title>
        <authorList>
            <consortium name="The Broad Institute Genomics Platform"/>
            <consortium name="The Broad Institute Genome Sequencing Center for Infectious Disease"/>
            <person name="Wu L."/>
            <person name="Ma J."/>
        </authorList>
    </citation>
    <scope>NUCLEOTIDE SEQUENCE [LARGE SCALE GENOMIC DNA]</scope>
    <source>
        <strain evidence="2 3">JCM 13008</strain>
    </source>
</reference>
<dbReference type="InterPro" id="IPR018523">
    <property type="entry name" value="Isocitrate_lyase_ph_CS"/>
</dbReference>
<dbReference type="Proteomes" id="UP001501581">
    <property type="component" value="Unassembled WGS sequence"/>
</dbReference>
<accession>A0ABN1TMK9</accession>
<dbReference type="Pfam" id="PF13714">
    <property type="entry name" value="PEP_mutase"/>
    <property type="match status" value="1"/>
</dbReference>
<dbReference type="CDD" id="cd00377">
    <property type="entry name" value="ICL_PEPM"/>
    <property type="match status" value="1"/>
</dbReference>
<proteinExistence type="predicted"/>
<dbReference type="PRINTS" id="PR00420">
    <property type="entry name" value="RNGMNOXGNASE"/>
</dbReference>
<organism evidence="2 3">
    <name type="scientific">Nocardioides dubius</name>
    <dbReference type="NCBI Taxonomy" id="317019"/>
    <lineage>
        <taxon>Bacteria</taxon>
        <taxon>Bacillati</taxon>
        <taxon>Actinomycetota</taxon>
        <taxon>Actinomycetes</taxon>
        <taxon>Propionibacteriales</taxon>
        <taxon>Nocardioidaceae</taxon>
        <taxon>Nocardioides</taxon>
    </lineage>
</organism>
<keyword evidence="3" id="KW-1185">Reference proteome</keyword>
<dbReference type="InterPro" id="IPR015813">
    <property type="entry name" value="Pyrv/PenolPyrv_kinase-like_dom"/>
</dbReference>
<dbReference type="PANTHER" id="PTHR42905">
    <property type="entry name" value="PHOSPHOENOLPYRUVATE CARBOXYLASE"/>
    <property type="match status" value="1"/>
</dbReference>
<dbReference type="Gene3D" id="3.30.70.2450">
    <property type="match status" value="1"/>
</dbReference>
<gene>
    <name evidence="2" type="ORF">GCM10009668_07230</name>
</gene>
<dbReference type="InterPro" id="IPR036188">
    <property type="entry name" value="FAD/NAD-bd_sf"/>
</dbReference>
<dbReference type="EMBL" id="BAAALG010000002">
    <property type="protein sequence ID" value="GAA1094113.1"/>
    <property type="molecule type" value="Genomic_DNA"/>
</dbReference>
<dbReference type="Gene3D" id="3.20.20.60">
    <property type="entry name" value="Phosphoenolpyruvate-binding domains"/>
    <property type="match status" value="1"/>
</dbReference>
<dbReference type="InterPro" id="IPR002938">
    <property type="entry name" value="FAD-bd"/>
</dbReference>
<protein>
    <recommendedName>
        <fullName evidence="1">FAD-binding domain-containing protein</fullName>
    </recommendedName>
</protein>
<dbReference type="Pfam" id="PF01494">
    <property type="entry name" value="FAD_binding_3"/>
    <property type="match status" value="1"/>
</dbReference>
<dbReference type="RefSeq" id="WP_343991446.1">
    <property type="nucleotide sequence ID" value="NZ_BAAALG010000002.1"/>
</dbReference>
<feature type="domain" description="FAD-binding" evidence="1">
    <location>
        <begin position="23"/>
        <end position="358"/>
    </location>
</feature>
<dbReference type="PANTHER" id="PTHR42905:SF5">
    <property type="entry name" value="CARBOXYVINYL-CARBOXYPHOSPHONATE PHOSPHORYLMUTASE, CHLOROPLASTIC"/>
    <property type="match status" value="1"/>
</dbReference>
<dbReference type="InterPro" id="IPR040442">
    <property type="entry name" value="Pyrv_kinase-like_dom_sf"/>
</dbReference>
<comment type="caution">
    <text evidence="2">The sequence shown here is derived from an EMBL/GenBank/DDBJ whole genome shotgun (WGS) entry which is preliminary data.</text>
</comment>
<sequence>MAEPDVATLLARRDRPDFEAMHTVAVSGMGPVGMFAALKLAQLGHDVVVFEKLSDLSEEARASTFHPSSLELLEELGVVEALHEVGLKAPIYQYRDGADKRVLSQMDMSLLAGETAYPYRLQSEQNNLTQIIRRRLEQLPNVTLRFDSPVARVEVADRHVRIHLEGGDRDHPVLARWLIAADGAASPVRKSLGIAFEGTTYDERFLVISTTHEFRDDFPDLAYVSYISDPEEWGVLLRTPKHWRALLPVRDDETDEQAMAPARMEERMQRFAAQPEPYEIVHANVYAVNMRAAATFAVGQVLLAGDSAHVNNPLGGMGMNSGIHDAWAAAECIHAVLADGVDATHAGRLYSDLRRDAAINHVQASAQKNYDSMREEDGSARAQRESLLSQLDRDELDKREHQRRAAMLTSLRITRGRIKRELHAVRAPARTAGQRLSALLAAGPVTAAGAYDGVSAALVERSGFEAVYVAGSAVSAAVLGQPDLGYLGLAEMAEQVRRVTATTSLPAIVDGDTGYGGVLQVGEAVRRFEQAGAAAVQFEDQVLPKRCGHLAGKELVDTAEMVAKIKTAIAERSSLLVIARTDALSVDGFDAVLERARAYAAAGADLIFAEGVTSLERLTALRSVVGGVPLAVNLSEAGDPSDLPPIELAREAGVGLLFHPVSALLAAAEAVQGMYGRLREAGDSGKGTADWGAFTAVMGQDAQLARADRLVAGD</sequence>
<evidence type="ECO:0000313" key="3">
    <source>
        <dbReference type="Proteomes" id="UP001501581"/>
    </source>
</evidence>
<dbReference type="InterPro" id="IPR039556">
    <property type="entry name" value="ICL/PEPM"/>
</dbReference>